<dbReference type="Proteomes" id="UP001208938">
    <property type="component" value="Unassembled WGS sequence"/>
</dbReference>
<dbReference type="EMBL" id="JAPDFL010000001">
    <property type="protein sequence ID" value="MCW1932270.1"/>
    <property type="molecule type" value="Genomic_DNA"/>
</dbReference>
<protein>
    <submittedName>
        <fullName evidence="1">DUF302 domain-containing protein</fullName>
    </submittedName>
</protein>
<keyword evidence="2" id="KW-1185">Reference proteome</keyword>
<proteinExistence type="predicted"/>
<evidence type="ECO:0000313" key="1">
    <source>
        <dbReference type="EMBL" id="MCW1932270.1"/>
    </source>
</evidence>
<name>A0ABT3GXI2_9RHOB</name>
<dbReference type="InterPro" id="IPR035923">
    <property type="entry name" value="TT1751-like_sf"/>
</dbReference>
<reference evidence="1 2" key="1">
    <citation type="submission" date="2022-10" db="EMBL/GenBank/DDBJ databases">
        <title>Pararhodobacter sp. nov., isolated from marine algae.</title>
        <authorList>
            <person name="Choi B.J."/>
            <person name="Kim J.M."/>
            <person name="Lee J.K."/>
            <person name="Choi D.G."/>
            <person name="Jeon C.O."/>
        </authorList>
    </citation>
    <scope>NUCLEOTIDE SEQUENCE [LARGE SCALE GENOMIC DNA]</scope>
    <source>
        <strain evidence="1 2">ZQ420</strain>
    </source>
</reference>
<comment type="caution">
    <text evidence="1">The sequence shown here is derived from an EMBL/GenBank/DDBJ whole genome shotgun (WGS) entry which is preliminary data.</text>
</comment>
<dbReference type="SUPFAM" id="SSF103247">
    <property type="entry name" value="TT1751-like"/>
    <property type="match status" value="1"/>
</dbReference>
<dbReference type="Gene3D" id="3.30.310.70">
    <property type="entry name" value="TT1751-like domain"/>
    <property type="match status" value="1"/>
</dbReference>
<gene>
    <name evidence="1" type="ORF">OKW52_08330</name>
</gene>
<organism evidence="1 2">
    <name type="scientific">Pararhodobacter zhoushanensis</name>
    <dbReference type="NCBI Taxonomy" id="2479545"/>
    <lineage>
        <taxon>Bacteria</taxon>
        <taxon>Pseudomonadati</taxon>
        <taxon>Pseudomonadota</taxon>
        <taxon>Alphaproteobacteria</taxon>
        <taxon>Rhodobacterales</taxon>
        <taxon>Paracoccaceae</taxon>
        <taxon>Pararhodobacter</taxon>
    </lineage>
</organism>
<accession>A0ABT3GXI2</accession>
<evidence type="ECO:0000313" key="2">
    <source>
        <dbReference type="Proteomes" id="UP001208938"/>
    </source>
</evidence>
<dbReference type="RefSeq" id="WP_264505291.1">
    <property type="nucleotide sequence ID" value="NZ_JAPDFL010000001.1"/>
</dbReference>
<sequence length="146" mass="15953">MTYRTPLYGALLATLLPGIAVADEFVLTPSGMSYEDTTFALESAIVGRGLNIDYTSHVGEMLERTRADIGSEVVLFTNAEIFMFCSAATSRAVMEADWRNIAYCPYGIDVIERPGEEVMIGYMHRDAESMAPVNDLLAGIVAEVTE</sequence>